<keyword evidence="2" id="KW-1185">Reference proteome</keyword>
<name>A0AA39JUE6_9AGAR</name>
<accession>A0AA39JUE6</accession>
<evidence type="ECO:0000313" key="2">
    <source>
        <dbReference type="Proteomes" id="UP001175226"/>
    </source>
</evidence>
<reference evidence="1" key="1">
    <citation type="submission" date="2023-06" db="EMBL/GenBank/DDBJ databases">
        <authorList>
            <consortium name="Lawrence Berkeley National Laboratory"/>
            <person name="Ahrendt S."/>
            <person name="Sahu N."/>
            <person name="Indic B."/>
            <person name="Wong-Bajracharya J."/>
            <person name="Merenyi Z."/>
            <person name="Ke H.-M."/>
            <person name="Monk M."/>
            <person name="Kocsube S."/>
            <person name="Drula E."/>
            <person name="Lipzen A."/>
            <person name="Balint B."/>
            <person name="Henrissat B."/>
            <person name="Andreopoulos B."/>
            <person name="Martin F.M."/>
            <person name="Harder C.B."/>
            <person name="Rigling D."/>
            <person name="Ford K.L."/>
            <person name="Foster G.D."/>
            <person name="Pangilinan J."/>
            <person name="Papanicolaou A."/>
            <person name="Barry K."/>
            <person name="LaButti K."/>
            <person name="Viragh M."/>
            <person name="Koriabine M."/>
            <person name="Yan M."/>
            <person name="Riley R."/>
            <person name="Champramary S."/>
            <person name="Plett K.L."/>
            <person name="Tsai I.J."/>
            <person name="Slot J."/>
            <person name="Sipos G."/>
            <person name="Plett J."/>
            <person name="Nagy L.G."/>
            <person name="Grigoriev I.V."/>
        </authorList>
    </citation>
    <scope>NUCLEOTIDE SEQUENCE</scope>
    <source>
        <strain evidence="1">FPL87.14</strain>
    </source>
</reference>
<organism evidence="1 2">
    <name type="scientific">Armillaria borealis</name>
    <dbReference type="NCBI Taxonomy" id="47425"/>
    <lineage>
        <taxon>Eukaryota</taxon>
        <taxon>Fungi</taxon>
        <taxon>Dikarya</taxon>
        <taxon>Basidiomycota</taxon>
        <taxon>Agaricomycotina</taxon>
        <taxon>Agaricomycetes</taxon>
        <taxon>Agaricomycetidae</taxon>
        <taxon>Agaricales</taxon>
        <taxon>Marasmiineae</taxon>
        <taxon>Physalacriaceae</taxon>
        <taxon>Armillaria</taxon>
    </lineage>
</organism>
<evidence type="ECO:0000313" key="1">
    <source>
        <dbReference type="EMBL" id="KAK0448752.1"/>
    </source>
</evidence>
<dbReference type="EMBL" id="JAUEPT010000009">
    <property type="protein sequence ID" value="KAK0448752.1"/>
    <property type="molecule type" value="Genomic_DNA"/>
</dbReference>
<dbReference type="AlphaFoldDB" id="A0AA39JUE6"/>
<dbReference type="Proteomes" id="UP001175226">
    <property type="component" value="Unassembled WGS sequence"/>
</dbReference>
<sequence length="333" mass="38417">MLDPCPRLPPELVHVIISEFWYSEYSSEDTVIFMKTCPLINGLWMDVFAHVTSRDIFVPTGRYLLYLSSIIRNNDSLIYHTDLPHSTRTITCHVDLVEATKDATQEPYSTLSDMPNYIGFRKCFPNITKIFLEIRYRVRGRGFLLILSQNQIIRTRISITLDQAMTQLSVLPVDWEIAAYDPAPDYIYGQYADPNWTIFLEDVIRCMAPGPLFKCFRPISFKDMISCSTYINRVRRFSGHGVLTETEGDVRGMNRRFGRAVRRPFSENNSFVQRKGLIVIEVYGHSLWKRMKISHGWVIPCPSAHIGIPSLNKKMVARLADHSLRNESSLLLD</sequence>
<comment type="caution">
    <text evidence="1">The sequence shown here is derived from an EMBL/GenBank/DDBJ whole genome shotgun (WGS) entry which is preliminary data.</text>
</comment>
<protein>
    <submittedName>
        <fullName evidence="1">Uncharacterized protein</fullName>
    </submittedName>
</protein>
<gene>
    <name evidence="1" type="ORF">EV421DRAFT_1999832</name>
</gene>
<proteinExistence type="predicted"/>